<dbReference type="RefSeq" id="WP_085784237.1">
    <property type="nucleotide sequence ID" value="NZ_CP008743.1"/>
</dbReference>
<accession>A0A1W6N4S0</accession>
<evidence type="ECO:0000313" key="3">
    <source>
        <dbReference type="Proteomes" id="UP000237351"/>
    </source>
</evidence>
<feature type="signal peptide" evidence="1">
    <location>
        <begin position="1"/>
        <end position="19"/>
    </location>
</feature>
<keyword evidence="3" id="KW-1185">Reference proteome</keyword>
<protein>
    <submittedName>
        <fullName evidence="2">Uncharacterized protein</fullName>
    </submittedName>
</protein>
<dbReference type="EMBL" id="CP008743">
    <property type="protein sequence ID" value="ARN84756.1"/>
    <property type="molecule type" value="Genomic_DNA"/>
</dbReference>
<reference evidence="2 3" key="1">
    <citation type="submission" date="2014-06" db="EMBL/GenBank/DDBJ databases">
        <title>The genome of the endonuclear symbiont Nucleicultrix amoebiphila.</title>
        <authorList>
            <person name="Schulz F."/>
            <person name="Horn M."/>
        </authorList>
    </citation>
    <scope>NUCLEOTIDE SEQUENCE [LARGE SCALE GENOMIC DNA]</scope>
    <source>
        <strain evidence="2 3">FS5</strain>
    </source>
</reference>
<evidence type="ECO:0000313" key="2">
    <source>
        <dbReference type="EMBL" id="ARN84756.1"/>
    </source>
</evidence>
<proteinExistence type="predicted"/>
<sequence>MLKKIFIVVGLTWSVTLSAKPPSLEFIFKRGLQHCTGYCNSGKIKCQKGVNKQGYYDWCLKNCLHKDKKDRQKFVEGISSCTPPTVTPPVPPPVVKEESSEEIEKRLAQKYTDTENSQDAAYKTADVLLELSRKGEKDPSWEAVKAILFERERAKPGYLNFTMNAGKYAYEGILYGFDE</sequence>
<keyword evidence="1" id="KW-0732">Signal</keyword>
<organism evidence="2 3">
    <name type="scientific">Candidatus Nucleicultrix amoebiphila FS5</name>
    <dbReference type="NCBI Taxonomy" id="1414854"/>
    <lineage>
        <taxon>Bacteria</taxon>
        <taxon>Pseudomonadati</taxon>
        <taxon>Pseudomonadota</taxon>
        <taxon>Alphaproteobacteria</taxon>
        <taxon>Holosporales</taxon>
        <taxon>Candidatus Nucleicultricaceae</taxon>
        <taxon>Candidatus Nucleicultrix</taxon>
    </lineage>
</organism>
<gene>
    <name evidence="2" type="ORF">GQ61_04990</name>
</gene>
<evidence type="ECO:0000256" key="1">
    <source>
        <dbReference type="SAM" id="SignalP"/>
    </source>
</evidence>
<dbReference type="AlphaFoldDB" id="A0A1W6N4S0"/>
<name>A0A1W6N4S0_9PROT</name>
<dbReference type="Proteomes" id="UP000237351">
    <property type="component" value="Chromosome"/>
</dbReference>
<feature type="chain" id="PRO_5013230067" evidence="1">
    <location>
        <begin position="20"/>
        <end position="179"/>
    </location>
</feature>
<dbReference type="KEGG" id="naf:GQ61_04990"/>